<dbReference type="InterPro" id="IPR017850">
    <property type="entry name" value="Alkaline_phosphatase_core_sf"/>
</dbReference>
<dbReference type="Gene3D" id="3.40.720.10">
    <property type="entry name" value="Alkaline Phosphatase, subunit A"/>
    <property type="match status" value="1"/>
</dbReference>
<protein>
    <recommendedName>
        <fullName evidence="2">Phosphopentomutase</fullName>
    </recommendedName>
</protein>
<dbReference type="GO" id="GO:0009117">
    <property type="term" value="P:nucleotide metabolic process"/>
    <property type="evidence" value="ECO:0007669"/>
    <property type="project" value="InterPro"/>
</dbReference>
<dbReference type="GO" id="GO:0005829">
    <property type="term" value="C:cytosol"/>
    <property type="evidence" value="ECO:0007669"/>
    <property type="project" value="TreeGrafter"/>
</dbReference>
<sequence length="103" mass="10527">MLDSLGIGSSADAGRFGDSGADTFGHIAEACACGEDQPNSLGNRPLDIPVLSQLGLVHAATASRGNWPAGLPRVDPVGAWGYAVEISRGKDTPSGHWEMAGLP</sequence>
<dbReference type="PANTHER" id="PTHR21110:SF0">
    <property type="entry name" value="PHOSPHOPENTOMUTASE"/>
    <property type="match status" value="1"/>
</dbReference>
<gene>
    <name evidence="1" type="ORF">METZ01_LOCUS460349</name>
</gene>
<dbReference type="GO" id="GO:0043094">
    <property type="term" value="P:metabolic compound salvage"/>
    <property type="evidence" value="ECO:0007669"/>
    <property type="project" value="InterPro"/>
</dbReference>
<name>A0A383AJZ0_9ZZZZ</name>
<reference evidence="1" key="1">
    <citation type="submission" date="2018-05" db="EMBL/GenBank/DDBJ databases">
        <authorList>
            <person name="Lanie J.A."/>
            <person name="Ng W.-L."/>
            <person name="Kazmierczak K.M."/>
            <person name="Andrzejewski T.M."/>
            <person name="Davidsen T.M."/>
            <person name="Wayne K.J."/>
            <person name="Tettelin H."/>
            <person name="Glass J.I."/>
            <person name="Rusch D."/>
            <person name="Podicherti R."/>
            <person name="Tsui H.-C.T."/>
            <person name="Winkler M.E."/>
        </authorList>
    </citation>
    <scope>NUCLEOTIDE SEQUENCE</scope>
</reference>
<accession>A0A383AJZ0</accession>
<evidence type="ECO:0000313" key="1">
    <source>
        <dbReference type="EMBL" id="SVE07495.1"/>
    </source>
</evidence>
<dbReference type="EMBL" id="UINC01192376">
    <property type="protein sequence ID" value="SVE07495.1"/>
    <property type="molecule type" value="Genomic_DNA"/>
</dbReference>
<evidence type="ECO:0008006" key="2">
    <source>
        <dbReference type="Google" id="ProtNLM"/>
    </source>
</evidence>
<feature type="non-terminal residue" evidence="1">
    <location>
        <position position="103"/>
    </location>
</feature>
<dbReference type="AlphaFoldDB" id="A0A383AJZ0"/>
<proteinExistence type="predicted"/>
<dbReference type="GO" id="GO:0008973">
    <property type="term" value="F:phosphopentomutase activity"/>
    <property type="evidence" value="ECO:0007669"/>
    <property type="project" value="InterPro"/>
</dbReference>
<dbReference type="GO" id="GO:0000287">
    <property type="term" value="F:magnesium ion binding"/>
    <property type="evidence" value="ECO:0007669"/>
    <property type="project" value="InterPro"/>
</dbReference>
<organism evidence="1">
    <name type="scientific">marine metagenome</name>
    <dbReference type="NCBI Taxonomy" id="408172"/>
    <lineage>
        <taxon>unclassified sequences</taxon>
        <taxon>metagenomes</taxon>
        <taxon>ecological metagenomes</taxon>
    </lineage>
</organism>
<dbReference type="InterPro" id="IPR010045">
    <property type="entry name" value="DeoB"/>
</dbReference>
<dbReference type="SUPFAM" id="SSF53649">
    <property type="entry name" value="Alkaline phosphatase-like"/>
    <property type="match status" value="1"/>
</dbReference>
<dbReference type="PANTHER" id="PTHR21110">
    <property type="entry name" value="PHOSPHOPENTOMUTASE"/>
    <property type="match status" value="1"/>
</dbReference>